<name>A0A9Q1QE04_9CARY</name>
<proteinExistence type="predicted"/>
<dbReference type="EMBL" id="JAKOGI010000245">
    <property type="protein sequence ID" value="KAJ8438657.1"/>
    <property type="molecule type" value="Genomic_DNA"/>
</dbReference>
<evidence type="ECO:0000313" key="1">
    <source>
        <dbReference type="EMBL" id="KAJ8438657.1"/>
    </source>
</evidence>
<sequence>MFRSKITLEECLKSVQHEDTAGASEVVVSEATVLAETFAYRKLMGPESNEKVRGVGAGVASNQLNAKRNCQSGTEPSDSSVPNSLQGVNKSCTTQVGKKHIGMSQPHNFVNHPDVQNTSMGENSNTSICLNQSNIARRLNFDQRQQLKRIRGASKGLSLTSIPSPLSRELMCSMN</sequence>
<reference evidence="1" key="1">
    <citation type="submission" date="2022-04" db="EMBL/GenBank/DDBJ databases">
        <title>Carnegiea gigantea Genome sequencing and assembly v2.</title>
        <authorList>
            <person name="Copetti D."/>
            <person name="Sanderson M.J."/>
            <person name="Burquez A."/>
            <person name="Wojciechowski M.F."/>
        </authorList>
    </citation>
    <scope>NUCLEOTIDE SEQUENCE</scope>
    <source>
        <strain evidence="1">SGP5-SGP5p</strain>
        <tissue evidence="1">Aerial part</tissue>
    </source>
</reference>
<dbReference type="AlphaFoldDB" id="A0A9Q1QE04"/>
<organism evidence="1 2">
    <name type="scientific">Carnegiea gigantea</name>
    <dbReference type="NCBI Taxonomy" id="171969"/>
    <lineage>
        <taxon>Eukaryota</taxon>
        <taxon>Viridiplantae</taxon>
        <taxon>Streptophyta</taxon>
        <taxon>Embryophyta</taxon>
        <taxon>Tracheophyta</taxon>
        <taxon>Spermatophyta</taxon>
        <taxon>Magnoliopsida</taxon>
        <taxon>eudicotyledons</taxon>
        <taxon>Gunneridae</taxon>
        <taxon>Pentapetalae</taxon>
        <taxon>Caryophyllales</taxon>
        <taxon>Cactineae</taxon>
        <taxon>Cactaceae</taxon>
        <taxon>Cactoideae</taxon>
        <taxon>Echinocereeae</taxon>
        <taxon>Carnegiea</taxon>
    </lineage>
</organism>
<protein>
    <submittedName>
        <fullName evidence="1">Uncharacterized protein</fullName>
    </submittedName>
</protein>
<evidence type="ECO:0000313" key="2">
    <source>
        <dbReference type="Proteomes" id="UP001153076"/>
    </source>
</evidence>
<keyword evidence="2" id="KW-1185">Reference proteome</keyword>
<dbReference type="Proteomes" id="UP001153076">
    <property type="component" value="Unassembled WGS sequence"/>
</dbReference>
<comment type="caution">
    <text evidence="1">The sequence shown here is derived from an EMBL/GenBank/DDBJ whole genome shotgun (WGS) entry which is preliminary data.</text>
</comment>
<accession>A0A9Q1QE04</accession>
<gene>
    <name evidence="1" type="ORF">Cgig2_031622</name>
</gene>